<organism evidence="2 3">
    <name type="scientific">Protopolystoma xenopodis</name>
    <dbReference type="NCBI Taxonomy" id="117903"/>
    <lineage>
        <taxon>Eukaryota</taxon>
        <taxon>Metazoa</taxon>
        <taxon>Spiralia</taxon>
        <taxon>Lophotrochozoa</taxon>
        <taxon>Platyhelminthes</taxon>
        <taxon>Monogenea</taxon>
        <taxon>Polyopisthocotylea</taxon>
        <taxon>Polystomatidea</taxon>
        <taxon>Polystomatidae</taxon>
        <taxon>Protopolystoma</taxon>
    </lineage>
</organism>
<gene>
    <name evidence="2" type="ORF">PXEA_LOCUS30682</name>
</gene>
<reference evidence="2" key="1">
    <citation type="submission" date="2018-11" db="EMBL/GenBank/DDBJ databases">
        <authorList>
            <consortium name="Pathogen Informatics"/>
        </authorList>
    </citation>
    <scope>NUCLEOTIDE SEQUENCE</scope>
</reference>
<comment type="caution">
    <text evidence="2">The sequence shown here is derived from an EMBL/GenBank/DDBJ whole genome shotgun (WGS) entry which is preliminary data.</text>
</comment>
<dbReference type="EMBL" id="CAAALY010254401">
    <property type="protein sequence ID" value="VEL37242.1"/>
    <property type="molecule type" value="Genomic_DNA"/>
</dbReference>
<proteinExistence type="predicted"/>
<keyword evidence="3" id="KW-1185">Reference proteome</keyword>
<sequence length="124" mass="13647">MSGQLCQSEGVQPTGRPLDRPVAQSPHSTRDFCLASSRLAAPLPCANPGTSEESRVSRTTGATANFQLATISRIDRYRRTGRPGVMQLGNWALGQNEVQRYFWVDHTQPYLTLTSSPDMLLVGR</sequence>
<evidence type="ECO:0000313" key="3">
    <source>
        <dbReference type="Proteomes" id="UP000784294"/>
    </source>
</evidence>
<feature type="compositionally biased region" description="Polar residues" evidence="1">
    <location>
        <begin position="1"/>
        <end position="11"/>
    </location>
</feature>
<protein>
    <submittedName>
        <fullName evidence="2">Uncharacterized protein</fullName>
    </submittedName>
</protein>
<evidence type="ECO:0000313" key="2">
    <source>
        <dbReference type="EMBL" id="VEL37242.1"/>
    </source>
</evidence>
<dbReference type="Proteomes" id="UP000784294">
    <property type="component" value="Unassembled WGS sequence"/>
</dbReference>
<dbReference type="AlphaFoldDB" id="A0A448XI23"/>
<accession>A0A448XI23</accession>
<name>A0A448XI23_9PLAT</name>
<evidence type="ECO:0000256" key="1">
    <source>
        <dbReference type="SAM" id="MobiDB-lite"/>
    </source>
</evidence>
<feature type="region of interest" description="Disordered" evidence="1">
    <location>
        <begin position="1"/>
        <end position="28"/>
    </location>
</feature>